<dbReference type="EMBL" id="CAJNOW010000734">
    <property type="protein sequence ID" value="CAF1290179.1"/>
    <property type="molecule type" value="Genomic_DNA"/>
</dbReference>
<protein>
    <submittedName>
        <fullName evidence="2">Uncharacterized protein</fullName>
    </submittedName>
</protein>
<dbReference type="EMBL" id="CAJOBH010006245">
    <property type="protein sequence ID" value="CAF4049621.1"/>
    <property type="molecule type" value="Genomic_DNA"/>
</dbReference>
<comment type="caution">
    <text evidence="2">The sequence shown here is derived from an EMBL/GenBank/DDBJ whole genome shotgun (WGS) entry which is preliminary data.</text>
</comment>
<dbReference type="Proteomes" id="UP000663855">
    <property type="component" value="Unassembled WGS sequence"/>
</dbReference>
<reference evidence="2" key="1">
    <citation type="submission" date="2021-02" db="EMBL/GenBank/DDBJ databases">
        <authorList>
            <person name="Nowell W R."/>
        </authorList>
    </citation>
    <scope>NUCLEOTIDE SEQUENCE</scope>
</reference>
<dbReference type="AlphaFoldDB" id="A0A815CYY7"/>
<dbReference type="Proteomes" id="UP000663834">
    <property type="component" value="Unassembled WGS sequence"/>
</dbReference>
<gene>
    <name evidence="4" type="ORF">BYL167_LOCUS16360</name>
    <name evidence="1" type="ORF">CJN711_LOCUS14609</name>
    <name evidence="3" type="ORF">GIL414_LOCUS10610</name>
    <name evidence="2" type="ORF">KQP761_LOCUS4233</name>
</gene>
<evidence type="ECO:0000313" key="5">
    <source>
        <dbReference type="Proteomes" id="UP000663834"/>
    </source>
</evidence>
<sequence length="240" mass="27817">MLSFKAARLLATFEQHMPSYLVPKRTSHNMQERNEFARTLIQHELEESYTSEQILYCRNIINSNDISKLEMGNYIDLDGAINRFKFSYPDHFYIRVLNILSLVPFRTQCNNVRNGIECGDQLRLDFYMTGFIINPTMIQPCTMYTADCKKCQRSYRVSSIYCMNEKKFVITSEALNNIKYFYLSSGKLVYSREFLVSFSADLVNGHISFNSASTSLLCKIARLQPGLHKKLNAIELSRSL</sequence>
<evidence type="ECO:0000313" key="1">
    <source>
        <dbReference type="EMBL" id="CAF1253558.1"/>
    </source>
</evidence>
<evidence type="ECO:0000313" key="4">
    <source>
        <dbReference type="EMBL" id="CAF4049621.1"/>
    </source>
</evidence>
<organism evidence="2 5">
    <name type="scientific">Rotaria magnacalcarata</name>
    <dbReference type="NCBI Taxonomy" id="392030"/>
    <lineage>
        <taxon>Eukaryota</taxon>
        <taxon>Metazoa</taxon>
        <taxon>Spiralia</taxon>
        <taxon>Gnathifera</taxon>
        <taxon>Rotifera</taxon>
        <taxon>Eurotatoria</taxon>
        <taxon>Bdelloidea</taxon>
        <taxon>Philodinida</taxon>
        <taxon>Philodinidae</taxon>
        <taxon>Rotaria</taxon>
    </lineage>
</organism>
<dbReference type="OrthoDB" id="9988464at2759"/>
<evidence type="ECO:0000313" key="3">
    <source>
        <dbReference type="EMBL" id="CAF3979692.1"/>
    </source>
</evidence>
<dbReference type="EMBL" id="CAJOBJ010003832">
    <property type="protein sequence ID" value="CAF3979692.1"/>
    <property type="molecule type" value="Genomic_DNA"/>
</dbReference>
<dbReference type="Proteomes" id="UP000681967">
    <property type="component" value="Unassembled WGS sequence"/>
</dbReference>
<evidence type="ECO:0000313" key="2">
    <source>
        <dbReference type="EMBL" id="CAF1290179.1"/>
    </source>
</evidence>
<dbReference type="EMBL" id="CAJNOV010006662">
    <property type="protein sequence ID" value="CAF1253558.1"/>
    <property type="molecule type" value="Genomic_DNA"/>
</dbReference>
<proteinExistence type="predicted"/>
<accession>A0A815CYY7</accession>
<dbReference type="Proteomes" id="UP000681720">
    <property type="component" value="Unassembled WGS sequence"/>
</dbReference>
<name>A0A815CYY7_9BILA</name>